<evidence type="ECO:0000313" key="5">
    <source>
        <dbReference type="Proteomes" id="UP000747542"/>
    </source>
</evidence>
<sequence>MEDGGGCGWVKKGRIKEPPKPKPLFNTDEPICPAKQLACGDGLCLAKELFCDGNVDCDDGSDENACSVDEDPNSAPECDKQQCVLPDCFCSSDGTRIPGNLNPTDTPQMITMTFSGAINIDNVDLYQELFNDERKNANGCQVKATYFVSHRYTNYSAVQELHRKGHEIAVFSISNHDDPDYWTYGNYDDWLTEMAGARLIIERFANITDNSIIGVRAPYLRVGGNTQFEMMTDQLFIYDASITAPLSSVPLWPYTMYFRMPHKCHGNAQNCPSRSHPVWEMVMNELDRRDDPAFDERLPGCHFVSSCTNIRTGEQLAHFLEHNFNRHYNTNRAPLGLHFHAAWLESNKDFKKTLIKFINEKTSQNDVYFVNLLQVIQWMQNPTEIAAIKDFAEWKEKCDVKGLPHCSLPNSCGLKSRELRGDTHNLFTCMDCPRNYPWLLDPTGDGLDLV</sequence>
<dbReference type="PROSITE" id="PS01209">
    <property type="entry name" value="LDLRA_1"/>
    <property type="match status" value="1"/>
</dbReference>
<evidence type="ECO:0000313" key="4">
    <source>
        <dbReference type="EMBL" id="KAG7174656.1"/>
    </source>
</evidence>
<reference evidence="4" key="1">
    <citation type="journal article" date="2021" name="Sci. Adv.">
        <title>The American lobster genome reveals insights on longevity, neural, and immune adaptations.</title>
        <authorList>
            <person name="Polinski J.M."/>
            <person name="Zimin A.V."/>
            <person name="Clark K.F."/>
            <person name="Kohn A.B."/>
            <person name="Sadowski N."/>
            <person name="Timp W."/>
            <person name="Ptitsyn A."/>
            <person name="Khanna P."/>
            <person name="Romanova D.Y."/>
            <person name="Williams P."/>
            <person name="Greenwood S.J."/>
            <person name="Moroz L.L."/>
            <person name="Walt D.R."/>
            <person name="Bodnar A.G."/>
        </authorList>
    </citation>
    <scope>NUCLEOTIDE SEQUENCE</scope>
    <source>
        <strain evidence="4">GMGI-L3</strain>
    </source>
</reference>
<dbReference type="PANTHER" id="PTHR45985">
    <property type="match status" value="1"/>
</dbReference>
<name>A0A8J5N7K8_HOMAM</name>
<dbReference type="InterPro" id="IPR023415">
    <property type="entry name" value="LDLR_class-A_CS"/>
</dbReference>
<dbReference type="InterPro" id="IPR002172">
    <property type="entry name" value="LDrepeatLR_classA_rpt"/>
</dbReference>
<dbReference type="SUPFAM" id="SSF88713">
    <property type="entry name" value="Glycoside hydrolase/deacetylase"/>
    <property type="match status" value="1"/>
</dbReference>
<dbReference type="CDD" id="cd10974">
    <property type="entry name" value="CE4_CDA_like_1"/>
    <property type="match status" value="1"/>
</dbReference>
<evidence type="ECO:0000256" key="2">
    <source>
        <dbReference type="PROSITE-ProRule" id="PRU00124"/>
    </source>
</evidence>
<protein>
    <submittedName>
        <fullName evidence="4">Basement membrane-specific heparan sulfate proteoglycan core protein-like 2</fullName>
    </submittedName>
</protein>
<keyword evidence="5" id="KW-1185">Reference proteome</keyword>
<proteinExistence type="predicted"/>
<feature type="region of interest" description="Disordered" evidence="3">
    <location>
        <begin position="1"/>
        <end position="22"/>
    </location>
</feature>
<dbReference type="GO" id="GO:0005975">
    <property type="term" value="P:carbohydrate metabolic process"/>
    <property type="evidence" value="ECO:0007669"/>
    <property type="project" value="InterPro"/>
</dbReference>
<comment type="caution">
    <text evidence="4">The sequence shown here is derived from an EMBL/GenBank/DDBJ whole genome shotgun (WGS) entry which is preliminary data.</text>
</comment>
<feature type="disulfide bond" evidence="2">
    <location>
        <begin position="32"/>
        <end position="44"/>
    </location>
</feature>
<organism evidence="4 5">
    <name type="scientific">Homarus americanus</name>
    <name type="common">American lobster</name>
    <dbReference type="NCBI Taxonomy" id="6706"/>
    <lineage>
        <taxon>Eukaryota</taxon>
        <taxon>Metazoa</taxon>
        <taxon>Ecdysozoa</taxon>
        <taxon>Arthropoda</taxon>
        <taxon>Crustacea</taxon>
        <taxon>Multicrustacea</taxon>
        <taxon>Malacostraca</taxon>
        <taxon>Eumalacostraca</taxon>
        <taxon>Eucarida</taxon>
        <taxon>Decapoda</taxon>
        <taxon>Pleocyemata</taxon>
        <taxon>Astacidea</taxon>
        <taxon>Nephropoidea</taxon>
        <taxon>Nephropidae</taxon>
        <taxon>Homarus</taxon>
    </lineage>
</organism>
<feature type="disulfide bond" evidence="2">
    <location>
        <begin position="51"/>
        <end position="66"/>
    </location>
</feature>
<accession>A0A8J5N7K8</accession>
<dbReference type="Proteomes" id="UP000747542">
    <property type="component" value="Unassembled WGS sequence"/>
</dbReference>
<dbReference type="InterPro" id="IPR052740">
    <property type="entry name" value="CE4"/>
</dbReference>
<dbReference type="EMBL" id="JAHLQT010007499">
    <property type="protein sequence ID" value="KAG7174656.1"/>
    <property type="molecule type" value="Genomic_DNA"/>
</dbReference>
<dbReference type="AlphaFoldDB" id="A0A8J5N7K8"/>
<feature type="disulfide bond" evidence="2">
    <location>
        <begin position="39"/>
        <end position="57"/>
    </location>
</feature>
<dbReference type="CDD" id="cd00112">
    <property type="entry name" value="LDLa"/>
    <property type="match status" value="1"/>
</dbReference>
<dbReference type="SUPFAM" id="SSF57424">
    <property type="entry name" value="LDL receptor-like module"/>
    <property type="match status" value="1"/>
</dbReference>
<dbReference type="PROSITE" id="PS50068">
    <property type="entry name" value="LDLRA_2"/>
    <property type="match status" value="1"/>
</dbReference>
<keyword evidence="1 2" id="KW-1015">Disulfide bond</keyword>
<dbReference type="Gene3D" id="4.10.400.10">
    <property type="entry name" value="Low-density Lipoprotein Receptor"/>
    <property type="match status" value="1"/>
</dbReference>
<gene>
    <name evidence="4" type="primary">Hspg2-L2</name>
    <name evidence="4" type="ORF">Hamer_G015791</name>
</gene>
<evidence type="ECO:0000256" key="3">
    <source>
        <dbReference type="SAM" id="MobiDB-lite"/>
    </source>
</evidence>
<dbReference type="FunFam" id="3.20.20.370:FF:000003">
    <property type="entry name" value="CLUMA_CG003232, isoform B"/>
    <property type="match status" value="1"/>
</dbReference>
<dbReference type="InterPro" id="IPR036055">
    <property type="entry name" value="LDL_receptor-like_sf"/>
</dbReference>
<dbReference type="PANTHER" id="PTHR45985:SF1">
    <property type="entry name" value="VERMIFORM, ISOFORM I"/>
    <property type="match status" value="1"/>
</dbReference>
<dbReference type="Pfam" id="PF00057">
    <property type="entry name" value="Ldl_recept_a"/>
    <property type="match status" value="1"/>
</dbReference>
<evidence type="ECO:0000256" key="1">
    <source>
        <dbReference type="ARBA" id="ARBA00023157"/>
    </source>
</evidence>
<dbReference type="InterPro" id="IPR011330">
    <property type="entry name" value="Glyco_hydro/deAcase_b/a-brl"/>
</dbReference>
<dbReference type="SMART" id="SM00192">
    <property type="entry name" value="LDLa"/>
    <property type="match status" value="1"/>
</dbReference>
<dbReference type="Gene3D" id="3.20.20.370">
    <property type="entry name" value="Glycoside hydrolase/deacetylase"/>
    <property type="match status" value="1"/>
</dbReference>